<keyword evidence="3" id="KW-0964">Secreted</keyword>
<evidence type="ECO:0000256" key="1">
    <source>
        <dbReference type="ARBA" id="ARBA00004613"/>
    </source>
</evidence>
<evidence type="ECO:0000256" key="4">
    <source>
        <dbReference type="ARBA" id="ARBA00023157"/>
    </source>
</evidence>
<dbReference type="Pfam" id="PF14704">
    <property type="entry name" value="DERM"/>
    <property type="match status" value="1"/>
</dbReference>
<comment type="subcellular location">
    <subcellularLocation>
        <location evidence="1">Secreted</location>
    </subcellularLocation>
</comment>
<dbReference type="PANTHER" id="PTHR15040">
    <property type="entry name" value="DERMATOPONTIN-RELATED"/>
    <property type="match status" value="1"/>
</dbReference>
<feature type="signal peptide" evidence="5">
    <location>
        <begin position="1"/>
        <end position="26"/>
    </location>
</feature>
<dbReference type="InterPro" id="IPR026645">
    <property type="entry name" value="Dermatopontin"/>
</dbReference>
<evidence type="ECO:0000256" key="3">
    <source>
        <dbReference type="ARBA" id="ARBA00022525"/>
    </source>
</evidence>
<gene>
    <name evidence="6" type="ORF">PLOB_00035604</name>
</gene>
<protein>
    <submittedName>
        <fullName evidence="6">Uncharacterized protein</fullName>
    </submittedName>
</protein>
<organism evidence="6 7">
    <name type="scientific">Porites lobata</name>
    <dbReference type="NCBI Taxonomy" id="104759"/>
    <lineage>
        <taxon>Eukaryota</taxon>
        <taxon>Metazoa</taxon>
        <taxon>Cnidaria</taxon>
        <taxon>Anthozoa</taxon>
        <taxon>Hexacorallia</taxon>
        <taxon>Scleractinia</taxon>
        <taxon>Fungiina</taxon>
        <taxon>Poritidae</taxon>
        <taxon>Porites</taxon>
    </lineage>
</organism>
<feature type="chain" id="PRO_5045666089" evidence="5">
    <location>
        <begin position="27"/>
        <end position="262"/>
    </location>
</feature>
<dbReference type="EMBL" id="CALNXK010000005">
    <property type="protein sequence ID" value="CAH3036890.1"/>
    <property type="molecule type" value="Genomic_DNA"/>
</dbReference>
<reference evidence="6 7" key="1">
    <citation type="submission" date="2022-05" db="EMBL/GenBank/DDBJ databases">
        <authorList>
            <consortium name="Genoscope - CEA"/>
            <person name="William W."/>
        </authorList>
    </citation>
    <scope>NUCLEOTIDE SEQUENCE [LARGE SCALE GENOMIC DNA]</scope>
</reference>
<comment type="caution">
    <text evidence="6">The sequence shown here is derived from an EMBL/GenBank/DDBJ whole genome shotgun (WGS) entry which is preliminary data.</text>
</comment>
<keyword evidence="5" id="KW-0732">Signal</keyword>
<evidence type="ECO:0000256" key="5">
    <source>
        <dbReference type="SAM" id="SignalP"/>
    </source>
</evidence>
<keyword evidence="4" id="KW-1015">Disulfide bond</keyword>
<sequence>MNGNKMAKFLLLLIAVDLLLFASTEGKPWWGRRRSSRRRCSSSRPGGVAWVNQWQQPFSSYCSSSYFLKFWQSQHRNCKEDRIHYFRCGYGPAPYSASNCFWTYTVNNFDGPVNFKCPYNGFITGVASDSYSGHHRDRTFRFRCCDINGYLKHSCHHTLYQNNWDQELKYSVPYGYYMSGVESYHDNHRDSNAASRTRETAELWDKYVEREAELQHGIAAGSLRFAKSLKALENEDDFQGSKQVSARRKFKIKRLVKLPGEG</sequence>
<evidence type="ECO:0000313" key="6">
    <source>
        <dbReference type="EMBL" id="CAH3036890.1"/>
    </source>
</evidence>
<evidence type="ECO:0000256" key="2">
    <source>
        <dbReference type="ARBA" id="ARBA00008712"/>
    </source>
</evidence>
<dbReference type="Proteomes" id="UP001159405">
    <property type="component" value="Unassembled WGS sequence"/>
</dbReference>
<comment type="similarity">
    <text evidence="2">Belongs to the dermatopontin family.</text>
</comment>
<keyword evidence="7" id="KW-1185">Reference proteome</keyword>
<accession>A0ABN8MXV7</accession>
<evidence type="ECO:0000313" key="7">
    <source>
        <dbReference type="Proteomes" id="UP001159405"/>
    </source>
</evidence>
<proteinExistence type="inferred from homology"/>
<name>A0ABN8MXV7_9CNID</name>
<dbReference type="PANTHER" id="PTHR15040:SF1">
    <property type="entry name" value="DERMATOPONTIN-LIKE ISOFORM X1"/>
    <property type="match status" value="1"/>
</dbReference>